<proteinExistence type="inferred from homology"/>
<dbReference type="InterPro" id="IPR020784">
    <property type="entry name" value="Ribosomal_uL11_N"/>
</dbReference>
<evidence type="ECO:0000313" key="9">
    <source>
        <dbReference type="Proteomes" id="UP000244093"/>
    </source>
</evidence>
<dbReference type="Pfam" id="PF00298">
    <property type="entry name" value="Ribosomal_L11"/>
    <property type="match status" value="1"/>
</dbReference>
<dbReference type="GO" id="GO:0006412">
    <property type="term" value="P:translation"/>
    <property type="evidence" value="ECO:0007669"/>
    <property type="project" value="UniProtKB-UniRule"/>
</dbReference>
<dbReference type="HAMAP" id="MF_00736">
    <property type="entry name" value="Ribosomal_uL11"/>
    <property type="match status" value="1"/>
</dbReference>
<comment type="caution">
    <text evidence="8">The sequence shown here is derived from an EMBL/GenBank/DDBJ whole genome shotgun (WGS) entry which is preliminary data.</text>
</comment>
<dbReference type="GO" id="GO:0070180">
    <property type="term" value="F:large ribosomal subunit rRNA binding"/>
    <property type="evidence" value="ECO:0007669"/>
    <property type="project" value="UniProtKB-UniRule"/>
</dbReference>
<dbReference type="Gene3D" id="3.30.1550.10">
    <property type="entry name" value="Ribosomal protein L11/L12, N-terminal domain"/>
    <property type="match status" value="1"/>
</dbReference>
<evidence type="ECO:0000256" key="4">
    <source>
        <dbReference type="HAMAP-Rule" id="MF_00736"/>
    </source>
</evidence>
<protein>
    <recommendedName>
        <fullName evidence="4">Large ribosomal subunit protein uL11</fullName>
    </recommendedName>
</protein>
<dbReference type="SMART" id="SM00649">
    <property type="entry name" value="RL11"/>
    <property type="match status" value="1"/>
</dbReference>
<dbReference type="Gene3D" id="1.10.10.250">
    <property type="entry name" value="Ribosomal protein L11, C-terminal domain"/>
    <property type="match status" value="1"/>
</dbReference>
<dbReference type="AlphaFoldDB" id="A0A2R7Y762"/>
<evidence type="ECO:0000259" key="7">
    <source>
        <dbReference type="Pfam" id="PF03946"/>
    </source>
</evidence>
<dbReference type="SUPFAM" id="SSF54747">
    <property type="entry name" value="Ribosomal L11/L12e N-terminal domain"/>
    <property type="match status" value="1"/>
</dbReference>
<comment type="subunit">
    <text evidence="4">Part of the ribosomal stalk of the 50S ribosomal subunit. Interacts with L10 and the large rRNA to form the base of the stalk. L10 forms an elongated spine to which L12 dimers bind in a sequential fashion forming a multimeric L10(L12)X complex.</text>
</comment>
<dbReference type="PANTHER" id="PTHR11661">
    <property type="entry name" value="60S RIBOSOMAL PROTEIN L12"/>
    <property type="match status" value="1"/>
</dbReference>
<comment type="similarity">
    <text evidence="1 4 5">Belongs to the universal ribosomal protein uL11 family.</text>
</comment>
<dbReference type="EMBL" id="NBVN01000002">
    <property type="protein sequence ID" value="PUA33371.1"/>
    <property type="molecule type" value="Genomic_DNA"/>
</dbReference>
<dbReference type="NCBIfam" id="NF002232">
    <property type="entry name" value="PRK01143.1"/>
    <property type="match status" value="1"/>
</dbReference>
<dbReference type="InterPro" id="IPR000911">
    <property type="entry name" value="Ribosomal_uL11"/>
</dbReference>
<keyword evidence="4" id="KW-0694">RNA-binding</keyword>
<keyword evidence="4" id="KW-0699">rRNA-binding</keyword>
<dbReference type="SUPFAM" id="SSF46906">
    <property type="entry name" value="Ribosomal protein L11, C-terminal domain"/>
    <property type="match status" value="1"/>
</dbReference>
<comment type="function">
    <text evidence="4">Forms part of the ribosomal stalk which helps the ribosome interact with GTP-bound translation factors.</text>
</comment>
<feature type="domain" description="Large ribosomal subunit protein uL11 N-terminal" evidence="7">
    <location>
        <begin position="6"/>
        <end position="59"/>
    </location>
</feature>
<dbReference type="GO" id="GO:0003735">
    <property type="term" value="F:structural constituent of ribosome"/>
    <property type="evidence" value="ECO:0007669"/>
    <property type="project" value="InterPro"/>
</dbReference>
<evidence type="ECO:0000313" key="8">
    <source>
        <dbReference type="EMBL" id="PUA33371.1"/>
    </source>
</evidence>
<keyword evidence="3 4" id="KW-0687">Ribonucleoprotein</keyword>
<sequence length="166" mass="17868">MVWRTVKLNVKGGAASTQPPLGPTLSQLGLKVDEVVNKINEATAALKGYDVTVLLHVDLNTKNYLIEVKSPSTSSLLLKFAGVNEPSGDPAHKKVGNISFEDVVKVALAKKNELTAKTLKAAVKTIVSTAATIGLTVDGKEPKEVLKQIESGAYDNILLKYEDRWK</sequence>
<dbReference type="InterPro" id="IPR036769">
    <property type="entry name" value="Ribosomal_uL11_C_sf"/>
</dbReference>
<reference evidence="8 9" key="1">
    <citation type="journal article" date="2018" name="Syst. Appl. Microbiol.">
        <title>A new symbiotic nanoarchaeote (Candidatus Nanoclepta minutus) and its host (Zestosphaera tikiterensis gen. nov., sp. nov.) from a New Zealand hot spring.</title>
        <authorList>
            <person name="St John E."/>
            <person name="Liu Y."/>
            <person name="Podar M."/>
            <person name="Stott M.B."/>
            <person name="Meneghin J."/>
            <person name="Chen Z."/>
            <person name="Lagutin K."/>
            <person name="Mitchell K."/>
            <person name="Reysenbach A.L."/>
        </authorList>
    </citation>
    <scope>NUCLEOTIDE SEQUENCE [LARGE SCALE GENOMIC DNA]</scope>
    <source>
        <strain evidence="8">NZ3</strain>
    </source>
</reference>
<keyword evidence="2 4" id="KW-0689">Ribosomal protein</keyword>
<dbReference type="PANTHER" id="PTHR11661:SF1">
    <property type="entry name" value="LARGE RIBOSOMAL SUBUNIT PROTEIN UL11M"/>
    <property type="match status" value="1"/>
</dbReference>
<name>A0A2R7Y762_9CREN</name>
<gene>
    <name evidence="4" type="primary">rpl11</name>
    <name evidence="8" type="ORF">B7O98_02800</name>
</gene>
<dbReference type="GO" id="GO:0015934">
    <property type="term" value="C:large ribosomal subunit"/>
    <property type="evidence" value="ECO:0007669"/>
    <property type="project" value="TreeGrafter"/>
</dbReference>
<dbReference type="InterPro" id="IPR020783">
    <property type="entry name" value="Ribosomal_uL11_C"/>
</dbReference>
<accession>A0A2R7Y762</accession>
<evidence type="ECO:0000256" key="2">
    <source>
        <dbReference type="ARBA" id="ARBA00022980"/>
    </source>
</evidence>
<dbReference type="Pfam" id="PF03946">
    <property type="entry name" value="Ribosomal_L11_N"/>
    <property type="match status" value="1"/>
</dbReference>
<evidence type="ECO:0000256" key="5">
    <source>
        <dbReference type="RuleBase" id="RU003978"/>
    </source>
</evidence>
<evidence type="ECO:0000256" key="1">
    <source>
        <dbReference type="ARBA" id="ARBA00010537"/>
    </source>
</evidence>
<evidence type="ECO:0000256" key="3">
    <source>
        <dbReference type="ARBA" id="ARBA00023274"/>
    </source>
</evidence>
<evidence type="ECO:0000259" key="6">
    <source>
        <dbReference type="Pfam" id="PF00298"/>
    </source>
</evidence>
<dbReference type="Proteomes" id="UP000244093">
    <property type="component" value="Unassembled WGS sequence"/>
</dbReference>
<feature type="domain" description="Large ribosomal subunit protein uL11 C-terminal" evidence="6">
    <location>
        <begin position="69"/>
        <end position="137"/>
    </location>
</feature>
<dbReference type="InterPro" id="IPR036796">
    <property type="entry name" value="Ribosomal_uL11_N_sf"/>
</dbReference>
<organism evidence="8 9">
    <name type="scientific">Zestosphaera tikiterensis</name>
    <dbReference type="NCBI Taxonomy" id="1973259"/>
    <lineage>
        <taxon>Archaea</taxon>
        <taxon>Thermoproteota</taxon>
        <taxon>Thermoprotei</taxon>
        <taxon>Desulfurococcales</taxon>
        <taxon>Desulfurococcaceae</taxon>
        <taxon>Zestosphaera</taxon>
    </lineage>
</organism>